<keyword evidence="4" id="KW-1185">Reference proteome</keyword>
<keyword evidence="2" id="KW-1133">Transmembrane helix</keyword>
<comment type="caution">
    <text evidence="3">The sequence shown here is derived from an EMBL/GenBank/DDBJ whole genome shotgun (WGS) entry which is preliminary data.</text>
</comment>
<organism evidence="3 4">
    <name type="scientific">Elongatibacter sediminis</name>
    <dbReference type="NCBI Taxonomy" id="3119006"/>
    <lineage>
        <taxon>Bacteria</taxon>
        <taxon>Pseudomonadati</taxon>
        <taxon>Pseudomonadota</taxon>
        <taxon>Gammaproteobacteria</taxon>
        <taxon>Chromatiales</taxon>
        <taxon>Wenzhouxiangellaceae</taxon>
        <taxon>Elongatibacter</taxon>
    </lineage>
</organism>
<sequence length="265" mass="28568">MSKKRETPPSWGDGEQRPSPPSRRSGWGLLRKILLYHLILVVAIFVLAVTIPGFTDQLPIGGVTDLAASGDLTVNRIADVPAASNDIEIVNTVLRATNELDRLGYARQLAIVLIGVWLLMLPVSWVHKGIHQVSSYDHSLDETTLILPGVVAAIVLVVQHSLALAFSLAGIVAGVQFRRALQDTFDALFILVAIGTGIAAGVRALEIAAVLTVFFTYATLYVYFLGDGLESEYLAQRRARKRQRKAEAAAAPQPPADSRPTDPGA</sequence>
<protein>
    <recommendedName>
        <fullName evidence="5">DUF4956 domain-containing protein</fullName>
    </recommendedName>
</protein>
<dbReference type="AlphaFoldDB" id="A0AAW9RBD0"/>
<accession>A0AAW9RBD0</accession>
<feature type="transmembrane region" description="Helical" evidence="2">
    <location>
        <begin position="211"/>
        <end position="235"/>
    </location>
</feature>
<feature type="region of interest" description="Disordered" evidence="1">
    <location>
        <begin position="244"/>
        <end position="265"/>
    </location>
</feature>
<gene>
    <name evidence="3" type="ORF">V3330_00120</name>
</gene>
<feature type="transmembrane region" description="Helical" evidence="2">
    <location>
        <begin position="145"/>
        <end position="175"/>
    </location>
</feature>
<evidence type="ECO:0000313" key="3">
    <source>
        <dbReference type="EMBL" id="MEJ8566010.1"/>
    </source>
</evidence>
<keyword evidence="2" id="KW-0472">Membrane</keyword>
<name>A0AAW9RBD0_9GAMM</name>
<feature type="transmembrane region" description="Helical" evidence="2">
    <location>
        <begin position="105"/>
        <end position="125"/>
    </location>
</feature>
<dbReference type="RefSeq" id="WP_354693334.1">
    <property type="nucleotide sequence ID" value="NZ_JAZHOG010000001.1"/>
</dbReference>
<evidence type="ECO:0000256" key="1">
    <source>
        <dbReference type="SAM" id="MobiDB-lite"/>
    </source>
</evidence>
<feature type="transmembrane region" description="Helical" evidence="2">
    <location>
        <begin position="33"/>
        <end position="54"/>
    </location>
</feature>
<reference evidence="3 4" key="1">
    <citation type="submission" date="2024-02" db="EMBL/GenBank/DDBJ databases">
        <title>A novel Wenzhouxiangellaceae bacterium, isolated from coastal sediments.</title>
        <authorList>
            <person name="Du Z.-J."/>
            <person name="Ye Y.-Q."/>
            <person name="Zhang X.-Y."/>
        </authorList>
    </citation>
    <scope>NUCLEOTIDE SEQUENCE [LARGE SCALE GENOMIC DNA]</scope>
    <source>
        <strain evidence="3 4">CH-27</strain>
    </source>
</reference>
<feature type="region of interest" description="Disordered" evidence="1">
    <location>
        <begin position="1"/>
        <end position="23"/>
    </location>
</feature>
<dbReference type="EMBL" id="JAZHOG010000001">
    <property type="protein sequence ID" value="MEJ8566010.1"/>
    <property type="molecule type" value="Genomic_DNA"/>
</dbReference>
<dbReference type="Proteomes" id="UP001359886">
    <property type="component" value="Unassembled WGS sequence"/>
</dbReference>
<evidence type="ECO:0000313" key="4">
    <source>
        <dbReference type="Proteomes" id="UP001359886"/>
    </source>
</evidence>
<evidence type="ECO:0000256" key="2">
    <source>
        <dbReference type="SAM" id="Phobius"/>
    </source>
</evidence>
<evidence type="ECO:0008006" key="5">
    <source>
        <dbReference type="Google" id="ProtNLM"/>
    </source>
</evidence>
<proteinExistence type="predicted"/>
<feature type="transmembrane region" description="Helical" evidence="2">
    <location>
        <begin position="187"/>
        <end position="205"/>
    </location>
</feature>
<keyword evidence="2" id="KW-0812">Transmembrane</keyword>